<proteinExistence type="predicted"/>
<sequence>MVFIPDLFLPKKFKAKMARKTKNSNKENVEQQQQQQEQSNMKIKGADSMFKAYGDDPTDELPGKIGPNGIFRLLSDLQVDPSDRSVLILAWKLKATTQCEFSKDEWIQGMENIQCDTMEKLSKFMKNSASQIKDPADFQKFYQFSFNYAKPLASSGLALPTAVAYWQIIFGENKRVDHWISYLEEQKIRGVTKDEWYTFLEFLNTVEEDFSNYDPEGSWPVRIDDYVEFCQTSTGKTLAA</sequence>
<name>A0AC34F5Y3_9BILA</name>
<dbReference type="WBParaSite" id="ES5_v2.g12411.t1">
    <property type="protein sequence ID" value="ES5_v2.g12411.t1"/>
    <property type="gene ID" value="ES5_v2.g12411"/>
</dbReference>
<accession>A0AC34F5Y3</accession>
<organism evidence="1 2">
    <name type="scientific">Panagrolaimus sp. ES5</name>
    <dbReference type="NCBI Taxonomy" id="591445"/>
    <lineage>
        <taxon>Eukaryota</taxon>
        <taxon>Metazoa</taxon>
        <taxon>Ecdysozoa</taxon>
        <taxon>Nematoda</taxon>
        <taxon>Chromadorea</taxon>
        <taxon>Rhabditida</taxon>
        <taxon>Tylenchina</taxon>
        <taxon>Panagrolaimomorpha</taxon>
        <taxon>Panagrolaimoidea</taxon>
        <taxon>Panagrolaimidae</taxon>
        <taxon>Panagrolaimus</taxon>
    </lineage>
</organism>
<reference evidence="2" key="1">
    <citation type="submission" date="2022-11" db="UniProtKB">
        <authorList>
            <consortium name="WormBaseParasite"/>
        </authorList>
    </citation>
    <scope>IDENTIFICATION</scope>
</reference>
<evidence type="ECO:0000313" key="1">
    <source>
        <dbReference type="Proteomes" id="UP000887579"/>
    </source>
</evidence>
<protein>
    <submittedName>
        <fullName evidence="2">Defective in cullin neddylation protein</fullName>
    </submittedName>
</protein>
<evidence type="ECO:0000313" key="2">
    <source>
        <dbReference type="WBParaSite" id="ES5_v2.g12411.t1"/>
    </source>
</evidence>
<dbReference type="Proteomes" id="UP000887579">
    <property type="component" value="Unplaced"/>
</dbReference>